<feature type="compositionally biased region" description="Polar residues" evidence="1">
    <location>
        <begin position="387"/>
        <end position="401"/>
    </location>
</feature>
<comment type="caution">
    <text evidence="3">The sequence shown here is derived from an EMBL/GenBank/DDBJ whole genome shotgun (WGS) entry which is preliminary data.</text>
</comment>
<dbReference type="EMBL" id="SJPX01000002">
    <property type="protein sequence ID" value="TWU55343.1"/>
    <property type="molecule type" value="Genomic_DNA"/>
</dbReference>
<organism evidence="3 4">
    <name type="scientific">Rubripirellula reticaptiva</name>
    <dbReference type="NCBI Taxonomy" id="2528013"/>
    <lineage>
        <taxon>Bacteria</taxon>
        <taxon>Pseudomonadati</taxon>
        <taxon>Planctomycetota</taxon>
        <taxon>Planctomycetia</taxon>
        <taxon>Pirellulales</taxon>
        <taxon>Pirellulaceae</taxon>
        <taxon>Rubripirellula</taxon>
    </lineage>
</organism>
<feature type="chain" id="PRO_5022688166" description="Bacterial type II and III secretion system protein" evidence="2">
    <location>
        <begin position="20"/>
        <end position="411"/>
    </location>
</feature>
<protein>
    <recommendedName>
        <fullName evidence="5">Bacterial type II and III secretion system protein</fullName>
    </recommendedName>
</protein>
<feature type="region of interest" description="Disordered" evidence="1">
    <location>
        <begin position="387"/>
        <end position="411"/>
    </location>
</feature>
<keyword evidence="2" id="KW-0732">Signal</keyword>
<sequence length="411" mass="45074" precursor="true">MRRLAIFLILSTISSLGFAQGGLGLPGGTSAAVPRISDTPPSMQNPAAKRLPGNAFGDSNAAATNSFGVVSNGGKLPRTAGQEHRVYDLRPYCGYLTKHDHPEQAIIDWVLRETGTDVWFTAPFGFMSADRESLSVYHTREMHEVIAGVVDRFVAGEKEPQVMHLRVLTVGNANWRSRAHTLMQHVSVDSPGVQAWLLSKENAALVLNMLRQRTDTRQVHDLNIVTYNGQTETLASTRGRNYVRNIRPAPQAWPPYEPETGEVQEGYRLSLSPLLSTDGRAIDCMIKAEIDQVDKLNPVDLELPLPNNQVHRARIDVPQVVSWRLHERFRWPSDMVLLLSCGVIASPERAQSAVPMLNMSAFTGSTAGRADALMFIQFSGDASENLSSTLAPSTTVPQVATQPGGANRGRY</sequence>
<evidence type="ECO:0000256" key="1">
    <source>
        <dbReference type="SAM" id="MobiDB-lite"/>
    </source>
</evidence>
<evidence type="ECO:0000313" key="4">
    <source>
        <dbReference type="Proteomes" id="UP000317977"/>
    </source>
</evidence>
<evidence type="ECO:0000256" key="2">
    <source>
        <dbReference type="SAM" id="SignalP"/>
    </source>
</evidence>
<proteinExistence type="predicted"/>
<reference evidence="3 4" key="1">
    <citation type="submission" date="2019-02" db="EMBL/GenBank/DDBJ databases">
        <title>Deep-cultivation of Planctomycetes and their phenomic and genomic characterization uncovers novel biology.</title>
        <authorList>
            <person name="Wiegand S."/>
            <person name="Jogler M."/>
            <person name="Boedeker C."/>
            <person name="Pinto D."/>
            <person name="Vollmers J."/>
            <person name="Rivas-Marin E."/>
            <person name="Kohn T."/>
            <person name="Peeters S.H."/>
            <person name="Heuer A."/>
            <person name="Rast P."/>
            <person name="Oberbeckmann S."/>
            <person name="Bunk B."/>
            <person name="Jeske O."/>
            <person name="Meyerdierks A."/>
            <person name="Storesund J.E."/>
            <person name="Kallscheuer N."/>
            <person name="Luecker S."/>
            <person name="Lage O.M."/>
            <person name="Pohl T."/>
            <person name="Merkel B.J."/>
            <person name="Hornburger P."/>
            <person name="Mueller R.-W."/>
            <person name="Bruemmer F."/>
            <person name="Labrenz M."/>
            <person name="Spormann A.M."/>
            <person name="Op Den Camp H."/>
            <person name="Overmann J."/>
            <person name="Amann R."/>
            <person name="Jetten M.S.M."/>
            <person name="Mascher T."/>
            <person name="Medema M.H."/>
            <person name="Devos D.P."/>
            <person name="Kaster A.-K."/>
            <person name="Ovreas L."/>
            <person name="Rohde M."/>
            <person name="Galperin M.Y."/>
            <person name="Jogler C."/>
        </authorList>
    </citation>
    <scope>NUCLEOTIDE SEQUENCE [LARGE SCALE GENOMIC DNA]</scope>
    <source>
        <strain evidence="3 4">Poly59</strain>
    </source>
</reference>
<dbReference type="Proteomes" id="UP000317977">
    <property type="component" value="Unassembled WGS sequence"/>
</dbReference>
<evidence type="ECO:0000313" key="3">
    <source>
        <dbReference type="EMBL" id="TWU55343.1"/>
    </source>
</evidence>
<accession>A0A5C6F0E3</accession>
<dbReference type="AlphaFoldDB" id="A0A5C6F0E3"/>
<name>A0A5C6F0E3_9BACT</name>
<feature type="signal peptide" evidence="2">
    <location>
        <begin position="1"/>
        <end position="19"/>
    </location>
</feature>
<keyword evidence="4" id="KW-1185">Reference proteome</keyword>
<evidence type="ECO:0008006" key="5">
    <source>
        <dbReference type="Google" id="ProtNLM"/>
    </source>
</evidence>
<gene>
    <name evidence="3" type="ORF">Poly59_16410</name>
</gene>